<name>A0ABP0Q0J5_9DINO</name>
<dbReference type="EMBL" id="CAXAMM010038862">
    <property type="protein sequence ID" value="CAK9081556.1"/>
    <property type="molecule type" value="Genomic_DNA"/>
</dbReference>
<dbReference type="PANTHER" id="PTHR21529:SF4">
    <property type="entry name" value="TPR AND ANKYRIN REPEAT-CONTAINING PROTEIN 1"/>
    <property type="match status" value="1"/>
</dbReference>
<accession>A0ABP0Q0J5</accession>
<protein>
    <submittedName>
        <fullName evidence="2">TPR and ankyrin repeat-containing protein 1 (Lupus brain antigen 1 homolog)</fullName>
    </submittedName>
</protein>
<sequence>MELLRQQFATQLFREAKAFHSKRSLSPLDTEWLSSATLEDDRSELVQRLRALQSRVQQAEASFVEASDELLEEIREMTASLNEISAVVPKCAARLCFQVEKALAELESRFQAARQVEKEEVGTSLPVTGGHTADILRLSCEQADAVEHPHSLFLQGRSGTGKTLVLIHRIIGRREKAEKEGRPMPSQLFVTKSLLLKDSVVQQLSSAGVPVTSVMGSVASPQSGVMCLSWNQLASHFGAGSAMSFSVFEVQIFPSLQAACGGLSALSAKTVWTEFTCALRPFTGWHWNGISLDDYLKNEVSGQGVQLTPSNRRAIHRAFSMYTIIKERTGQRDEVDAAMTLRDLLSNRSWYDEVYVDEVQDFAPAQLSAFIQMCRRPDGFTVAGDTCQTINPGCAFCFADIIDAHRRSQELQGPGDRLGEVDWAKANLQVLRYNYRCAPGIRVWANTVTGLLFSRFPRSCDHIEEIGEAKVQVKPWVIQTGNLPTETLLAGTGALQLDWAVDAGSTCLVVASNAIRDHLRSKGCQATMLTVPEVKGLEFDLVILIHVLGGSSHPWAIGELADENSEGSQMALFAATSDPGDVFLKHSDVFYQMVPAIHELKILYTAITRARFGCVLLETTAKAPWSPLLRHWTQEGAVEYVDSLTAYVHRVETGTTRASPTLPTLEDLNVCPACQAASDSDSGAGPISLPEMVFWLEAEMEAREGRQHRRARVMLRGELQRLEENRPLDAGFCQAFCQSHGMMIEPVFEWRKADQVSEVPKRPKVVQTASSCSTESTSGDVPSLVVFMRQHFQERPVEDLRISLSEVQGHAKQLLMHALDARHERLEIFEEATQAARRGLTLADMVLRVQLQNGGREHAPRQLWSPPQMRSTSAWKDVLAVLLQAASGPKRRSPLAKLRKIVLWEQIFSFLVSHAGCLYDQVCLIAERVAEHAAVRHALLQILVASKAGYKWVSAPRHINLSICKEHLEERGRLLSLHAVRPSWKVWQQNWHRRAALVTYVAWMSLAKYGRCECGRKDETFERCRCMQGDGWRHRTHGRWKHLVLGCHALEAFQKLEALEAQHLQHPRLEHLCRELKVDLWRVREADFRWLWRKADEELEAAEQLLKLQLPKIQKHLSYCFEAGRMFLFAGDVEHASEATTEAGTFVKELLETRNVDWHGPVKKDVASIENHFQSPRWAAWCWTFLAMGDQQRIAAPEAWRQAAAAFRDLSDMHRAAVCSMQGHKWQEALTCLTSHSRFQLDTMGGIIAASCASAMLPKAG</sequence>
<dbReference type="Gene3D" id="3.40.50.300">
    <property type="entry name" value="P-loop containing nucleotide triphosphate hydrolases"/>
    <property type="match status" value="2"/>
</dbReference>
<comment type="caution">
    <text evidence="2">The sequence shown here is derived from an EMBL/GenBank/DDBJ whole genome shotgun (WGS) entry which is preliminary data.</text>
</comment>
<organism evidence="2 3">
    <name type="scientific">Durusdinium trenchii</name>
    <dbReference type="NCBI Taxonomy" id="1381693"/>
    <lineage>
        <taxon>Eukaryota</taxon>
        <taxon>Sar</taxon>
        <taxon>Alveolata</taxon>
        <taxon>Dinophyceae</taxon>
        <taxon>Suessiales</taxon>
        <taxon>Symbiodiniaceae</taxon>
        <taxon>Durusdinium</taxon>
    </lineage>
</organism>
<keyword evidence="1" id="KW-0175">Coiled coil</keyword>
<evidence type="ECO:0000256" key="1">
    <source>
        <dbReference type="SAM" id="Coils"/>
    </source>
</evidence>
<proteinExistence type="predicted"/>
<feature type="coiled-coil region" evidence="1">
    <location>
        <begin position="35"/>
        <end position="69"/>
    </location>
</feature>
<dbReference type="PANTHER" id="PTHR21529">
    <property type="entry name" value="MAMMARY TURMOR VIRUS RECEPTOR HOMOLOG 1, 2 MTVR1, 2"/>
    <property type="match status" value="1"/>
</dbReference>
<dbReference type="InterPro" id="IPR027417">
    <property type="entry name" value="P-loop_NTPase"/>
</dbReference>
<dbReference type="InterPro" id="IPR039904">
    <property type="entry name" value="TRANK1"/>
</dbReference>
<evidence type="ECO:0000313" key="3">
    <source>
        <dbReference type="Proteomes" id="UP001642464"/>
    </source>
</evidence>
<dbReference type="SUPFAM" id="SSF52540">
    <property type="entry name" value="P-loop containing nucleoside triphosphate hydrolases"/>
    <property type="match status" value="1"/>
</dbReference>
<dbReference type="Proteomes" id="UP001642464">
    <property type="component" value="Unassembled WGS sequence"/>
</dbReference>
<gene>
    <name evidence="2" type="ORF">SCF082_LOCUS38804</name>
</gene>
<keyword evidence="3" id="KW-1185">Reference proteome</keyword>
<evidence type="ECO:0000313" key="2">
    <source>
        <dbReference type="EMBL" id="CAK9081556.1"/>
    </source>
</evidence>
<reference evidence="2 3" key="1">
    <citation type="submission" date="2024-02" db="EMBL/GenBank/DDBJ databases">
        <authorList>
            <person name="Chen Y."/>
            <person name="Shah S."/>
            <person name="Dougan E. K."/>
            <person name="Thang M."/>
            <person name="Chan C."/>
        </authorList>
    </citation>
    <scope>NUCLEOTIDE SEQUENCE [LARGE SCALE GENOMIC DNA]</scope>
</reference>